<keyword evidence="5" id="KW-1185">Reference proteome</keyword>
<dbReference type="PROSITE" id="PS00678">
    <property type="entry name" value="WD_REPEATS_1"/>
    <property type="match status" value="1"/>
</dbReference>
<organism evidence="4 5">
    <name type="scientific">Paragonimus westermani</name>
    <dbReference type="NCBI Taxonomy" id="34504"/>
    <lineage>
        <taxon>Eukaryota</taxon>
        <taxon>Metazoa</taxon>
        <taxon>Spiralia</taxon>
        <taxon>Lophotrochozoa</taxon>
        <taxon>Platyhelminthes</taxon>
        <taxon>Trematoda</taxon>
        <taxon>Digenea</taxon>
        <taxon>Plagiorchiida</taxon>
        <taxon>Troglotremata</taxon>
        <taxon>Troglotrematidae</taxon>
        <taxon>Paragonimus</taxon>
    </lineage>
</organism>
<dbReference type="PANTHER" id="PTHR19857:SF8">
    <property type="entry name" value="ANGIO-ASSOCIATED MIGRATORY CELL PROTEIN"/>
    <property type="match status" value="1"/>
</dbReference>
<dbReference type="Proteomes" id="UP000324629">
    <property type="component" value="Unassembled WGS sequence"/>
</dbReference>
<feature type="repeat" description="WD" evidence="3">
    <location>
        <begin position="105"/>
        <end position="136"/>
    </location>
</feature>
<evidence type="ECO:0000256" key="2">
    <source>
        <dbReference type="ARBA" id="ARBA00022737"/>
    </source>
</evidence>
<evidence type="ECO:0000256" key="3">
    <source>
        <dbReference type="PROSITE-ProRule" id="PRU00221"/>
    </source>
</evidence>
<name>A0A5J4P1M5_9TREM</name>
<keyword evidence="1 3" id="KW-0853">WD repeat</keyword>
<evidence type="ECO:0000256" key="1">
    <source>
        <dbReference type="ARBA" id="ARBA00022574"/>
    </source>
</evidence>
<evidence type="ECO:0000313" key="4">
    <source>
        <dbReference type="EMBL" id="KAA3681589.1"/>
    </source>
</evidence>
<dbReference type="AlphaFoldDB" id="A0A5J4P1M5"/>
<dbReference type="Pfam" id="PF00400">
    <property type="entry name" value="WD40"/>
    <property type="match status" value="3"/>
</dbReference>
<evidence type="ECO:0000313" key="5">
    <source>
        <dbReference type="Proteomes" id="UP000324629"/>
    </source>
</evidence>
<dbReference type="SMART" id="SM00320">
    <property type="entry name" value="WD40"/>
    <property type="match status" value="5"/>
</dbReference>
<sequence>MDPPGEEVMDYLCGDLDVVDVDQCSIASESSGQDNVSEDDADVVELEGPEVFSPPRDDAAMTLQGHKESVFCVAIDPTGTYLVSGGQDHVAIVWNLQTGEIMFTTEKLEDSVTCVAFSFDGNFLAAGDMAGGVRVWLRPEDGRSWTLLRSETVADLSWLIWWQPSTIASRPKSSSAVLAAGDADGLITVWSISADSRPSSGGNKQSKYLSAGLDVAATSAIYYLPSVQTDRPKLLVLYQNSELRLWDLKTELSLASLRLVPADESTSELTSSNPQVFCLACPQLRSSYERAAHDRDLLAVGGVGTIYVVVVKESAPADCPLSAKCIAAFDTGDCDSVEAVDFAWTHPFFAFATVGGMIGIVDTVKLRMRQKWLYTDENSSAVGLTCLKWSCTMPIFFTTTTNGAVVSWPGVCGLTEVDAAGFTKAPEPLAVFWGHRAMVLDLALPPSSSVMSYGQSGSSTGDTLVEPFVASASDDSTIRLFSLKSIRMPAIR</sequence>
<dbReference type="InterPro" id="IPR036322">
    <property type="entry name" value="WD40_repeat_dom_sf"/>
</dbReference>
<dbReference type="PROSITE" id="PS50294">
    <property type="entry name" value="WD_REPEATS_REGION"/>
    <property type="match status" value="1"/>
</dbReference>
<comment type="caution">
    <text evidence="4">The sequence shown here is derived from an EMBL/GenBank/DDBJ whole genome shotgun (WGS) entry which is preliminary data.</text>
</comment>
<dbReference type="InterPro" id="IPR015943">
    <property type="entry name" value="WD40/YVTN_repeat-like_dom_sf"/>
</dbReference>
<protein>
    <submittedName>
        <fullName evidence="4">Uncharacterized protein</fullName>
    </submittedName>
</protein>
<dbReference type="EMBL" id="QNGE01000170">
    <property type="protein sequence ID" value="KAA3681589.1"/>
    <property type="molecule type" value="Genomic_DNA"/>
</dbReference>
<proteinExistence type="predicted"/>
<gene>
    <name evidence="4" type="ORF">DEA37_0001269</name>
</gene>
<dbReference type="SUPFAM" id="SSF50978">
    <property type="entry name" value="WD40 repeat-like"/>
    <property type="match status" value="1"/>
</dbReference>
<dbReference type="Gene3D" id="2.130.10.10">
    <property type="entry name" value="YVTN repeat-like/Quinoprotein amine dehydrogenase"/>
    <property type="match status" value="1"/>
</dbReference>
<dbReference type="PROSITE" id="PS50082">
    <property type="entry name" value="WD_REPEATS_2"/>
    <property type="match status" value="2"/>
</dbReference>
<dbReference type="InterPro" id="IPR051179">
    <property type="entry name" value="WD_repeat_multifunction"/>
</dbReference>
<feature type="repeat" description="WD" evidence="3">
    <location>
        <begin position="63"/>
        <end position="104"/>
    </location>
</feature>
<keyword evidence="2" id="KW-0677">Repeat</keyword>
<dbReference type="InterPro" id="IPR001680">
    <property type="entry name" value="WD40_rpt"/>
</dbReference>
<reference evidence="4 5" key="1">
    <citation type="journal article" date="2019" name="Gigascience">
        <title>Whole-genome sequence of the oriental lung fluke Paragonimus westermani.</title>
        <authorList>
            <person name="Oey H."/>
            <person name="Zakrzewski M."/>
            <person name="Narain K."/>
            <person name="Devi K.R."/>
            <person name="Agatsuma T."/>
            <person name="Nawaratna S."/>
            <person name="Gobert G.N."/>
            <person name="Jones M.K."/>
            <person name="Ragan M.A."/>
            <person name="McManus D.P."/>
            <person name="Krause L."/>
        </authorList>
    </citation>
    <scope>NUCLEOTIDE SEQUENCE [LARGE SCALE GENOMIC DNA]</scope>
    <source>
        <strain evidence="4 5">IND2009</strain>
    </source>
</reference>
<accession>A0A5J4P1M5</accession>
<dbReference type="InterPro" id="IPR019775">
    <property type="entry name" value="WD40_repeat_CS"/>
</dbReference>
<dbReference type="PANTHER" id="PTHR19857">
    <property type="entry name" value="MITOCHONDRIAL DIVISION PROTEIN 1-RELATED"/>
    <property type="match status" value="1"/>
</dbReference>